<comment type="caution">
    <text evidence="2">The sequence shown here is derived from an EMBL/GenBank/DDBJ whole genome shotgun (WGS) entry which is preliminary data.</text>
</comment>
<gene>
    <name evidence="2" type="ORF">EJB05_04914</name>
</gene>
<feature type="region of interest" description="Disordered" evidence="1">
    <location>
        <begin position="1"/>
        <end position="63"/>
    </location>
</feature>
<dbReference type="Gramene" id="TVU45427">
    <property type="protein sequence ID" value="TVU45427"/>
    <property type="gene ID" value="EJB05_04914"/>
</dbReference>
<evidence type="ECO:0000313" key="2">
    <source>
        <dbReference type="EMBL" id="TVU45427.1"/>
    </source>
</evidence>
<dbReference type="EMBL" id="RWGY01000004">
    <property type="protein sequence ID" value="TVU45427.1"/>
    <property type="molecule type" value="Genomic_DNA"/>
</dbReference>
<feature type="non-terminal residue" evidence="2">
    <location>
        <position position="208"/>
    </location>
</feature>
<organism evidence="2 3">
    <name type="scientific">Eragrostis curvula</name>
    <name type="common">weeping love grass</name>
    <dbReference type="NCBI Taxonomy" id="38414"/>
    <lineage>
        <taxon>Eukaryota</taxon>
        <taxon>Viridiplantae</taxon>
        <taxon>Streptophyta</taxon>
        <taxon>Embryophyta</taxon>
        <taxon>Tracheophyta</taxon>
        <taxon>Spermatophyta</taxon>
        <taxon>Magnoliopsida</taxon>
        <taxon>Liliopsida</taxon>
        <taxon>Poales</taxon>
        <taxon>Poaceae</taxon>
        <taxon>PACMAD clade</taxon>
        <taxon>Chloridoideae</taxon>
        <taxon>Eragrostideae</taxon>
        <taxon>Eragrostidinae</taxon>
        <taxon>Eragrostis</taxon>
    </lineage>
</organism>
<dbReference type="AlphaFoldDB" id="A0A5J9WC07"/>
<evidence type="ECO:0000313" key="3">
    <source>
        <dbReference type="Proteomes" id="UP000324897"/>
    </source>
</evidence>
<proteinExistence type="predicted"/>
<reference evidence="2 3" key="1">
    <citation type="journal article" date="2019" name="Sci. Rep.">
        <title>A high-quality genome of Eragrostis curvula grass provides insights into Poaceae evolution and supports new strategies to enhance forage quality.</title>
        <authorList>
            <person name="Carballo J."/>
            <person name="Santos B.A.C.M."/>
            <person name="Zappacosta D."/>
            <person name="Garbus I."/>
            <person name="Selva J.P."/>
            <person name="Gallo C.A."/>
            <person name="Diaz A."/>
            <person name="Albertini E."/>
            <person name="Caccamo M."/>
            <person name="Echenique V."/>
        </authorList>
    </citation>
    <scope>NUCLEOTIDE SEQUENCE [LARGE SCALE GENOMIC DNA]</scope>
    <source>
        <strain evidence="3">cv. Victoria</strain>
        <tissue evidence="2">Leaf</tissue>
    </source>
</reference>
<name>A0A5J9WC07_9POAL</name>
<sequence>GRREEGVGGEEGQERRRGRRVATGAARGEEAREREERVEVRPRRARRRGGRGRGAAAAGGEPRELVGEEEIRVRGHQVAELVERLHSGGNAGQIMRRIRGAETTTRGAEMRSSPPFPLWFFSSTDARAIGGAEDGGGGGGLGGWLVLIFSVDSAAECWGTGRAAGSLAERGKGRRNATTSMRGGGRRRRCETGVPLSELSVVRTCTKN</sequence>
<accession>A0A5J9WC07</accession>
<evidence type="ECO:0000256" key="1">
    <source>
        <dbReference type="SAM" id="MobiDB-lite"/>
    </source>
</evidence>
<feature type="compositionally biased region" description="Basic and acidic residues" evidence="1">
    <location>
        <begin position="27"/>
        <end position="42"/>
    </location>
</feature>
<dbReference type="Proteomes" id="UP000324897">
    <property type="component" value="Chromosome 5"/>
</dbReference>
<keyword evidence="3" id="KW-1185">Reference proteome</keyword>
<feature type="non-terminal residue" evidence="2">
    <location>
        <position position="1"/>
    </location>
</feature>
<protein>
    <submittedName>
        <fullName evidence="2">Uncharacterized protein</fullName>
    </submittedName>
</protein>
<feature type="region of interest" description="Disordered" evidence="1">
    <location>
        <begin position="169"/>
        <end position="190"/>
    </location>
</feature>